<accession>A0A3N0Y810</accession>
<dbReference type="PANTHER" id="PTHR33104:SF2">
    <property type="entry name" value="CXC3 LIKE CYSTEINE CLUSTER DOMAIN-CONTAINING PROTEIN"/>
    <property type="match status" value="1"/>
</dbReference>
<comment type="caution">
    <text evidence="2">The sequence shown here is derived from an EMBL/GenBank/DDBJ whole genome shotgun (WGS) entry which is preliminary data.</text>
</comment>
<organism evidence="2 3">
    <name type="scientific">Anabarilius grahami</name>
    <name type="common">Kanglang fish</name>
    <name type="synonym">Barilius grahami</name>
    <dbReference type="NCBI Taxonomy" id="495550"/>
    <lineage>
        <taxon>Eukaryota</taxon>
        <taxon>Metazoa</taxon>
        <taxon>Chordata</taxon>
        <taxon>Craniata</taxon>
        <taxon>Vertebrata</taxon>
        <taxon>Euteleostomi</taxon>
        <taxon>Actinopterygii</taxon>
        <taxon>Neopterygii</taxon>
        <taxon>Teleostei</taxon>
        <taxon>Ostariophysi</taxon>
        <taxon>Cypriniformes</taxon>
        <taxon>Xenocyprididae</taxon>
        <taxon>Xenocypridinae</taxon>
        <taxon>Xenocypridinae incertae sedis</taxon>
        <taxon>Anabarilius</taxon>
    </lineage>
</organism>
<evidence type="ECO:0000313" key="2">
    <source>
        <dbReference type="EMBL" id="ROL41960.1"/>
    </source>
</evidence>
<protein>
    <recommendedName>
        <fullName evidence="1">CxC3 like cysteine cluster domain-containing protein</fullName>
    </recommendedName>
</protein>
<dbReference type="PANTHER" id="PTHR33104">
    <property type="entry name" value="SI:DKEY-29D5.2"/>
    <property type="match status" value="1"/>
</dbReference>
<proteinExistence type="predicted"/>
<evidence type="ECO:0000313" key="3">
    <source>
        <dbReference type="Proteomes" id="UP000281406"/>
    </source>
</evidence>
<reference evidence="2 3" key="1">
    <citation type="submission" date="2018-10" db="EMBL/GenBank/DDBJ databases">
        <title>Genome assembly for a Yunnan-Guizhou Plateau 3E fish, Anabarilius grahami (Regan), and its evolutionary and genetic applications.</title>
        <authorList>
            <person name="Jiang W."/>
        </authorList>
    </citation>
    <scope>NUCLEOTIDE SEQUENCE [LARGE SCALE GENOMIC DNA]</scope>
    <source>
        <strain evidence="2">AG-KIZ</strain>
        <tissue evidence="2">Muscle</tissue>
    </source>
</reference>
<dbReference type="EMBL" id="RJVU01050885">
    <property type="protein sequence ID" value="ROL41960.1"/>
    <property type="molecule type" value="Genomic_DNA"/>
</dbReference>
<feature type="domain" description="CxC3 like cysteine cluster" evidence="1">
    <location>
        <begin position="233"/>
        <end position="336"/>
    </location>
</feature>
<sequence>MSDPKLNQLLEEVNSLVNQAEDMDELKRLHEVISTQQEAASSIQRSTSQPSVKWIKRDSRGNIIYGRPRFSRKQAVGLSHRQTGKTGGSLFRAPETSVEMTNDFSHINTESFLQELKHSLGEDLDDKETPAQASSDWSVRKSLVSGWWAKVRPRLVDNMVAKQHVASPVCQKCYSSPAMIHCCDCRPQPFLCAHCDISIHKAQVFHNRDSIREGFFQPLPPTSCFVENVLTQCVRLVPLEMPERICSCPQRLSVITGKPIALVTMNGRYNLNLPELKCEGCQATWSTGVDELVHNDYWPATSQFSTVYATDILFSFEELKMAAPGMSSQAFLRMLDQRTVRFGRTGKVIADSFRKSFLEWEAVRFEVDKIIREDHFNCPACTPNMLAVSVDGNRKHYRFKSAARSEEQAIFNGVFIAKDDDVARFVDYVHSSTSHVSGRGVCGGQWSAARETSQKSSSKVDEEGLELAVCRHGVLLCALNMFRGEVFAYPLYLQKKMACKPVKFFAMDVACKYWPYLQRVSERCPELQDLLSMKPFLSVFHAKAHDFKCEVKWSGAYQEGAGLTLGEEVEQCNAFLSRIAVTTKHMAKAVRTDMLTVMAMRWNEQKFNNLASTLARRYQKATIALQRELHNMEAMKTEMAVTDDQLEVWITDVNEWAEATTSPNDANVAAVARRIEELVTSIKRRSQRLYKDNDGCKGRARIRRKIREEKKLLNSVVDQYNSMVPNAENLDLDTILSDDIIWPWQLPHGDSVDLRTKRKAFDMVMAVRRIEEEKSILIAEMEKHWTTLCTRADTLKEKSSQLCSGTSSEMWGLSTEGIQGLQSLTMKKTQAINRIRKHAKNCYIQVLTGTEVNFESDSEEYHSDSELSED</sequence>
<dbReference type="Pfam" id="PF18804">
    <property type="entry name" value="CxC3"/>
    <property type="match status" value="1"/>
</dbReference>
<gene>
    <name evidence="2" type="ORF">DPX16_23553</name>
</gene>
<dbReference type="InterPro" id="IPR040564">
    <property type="entry name" value="CxC3-like"/>
</dbReference>
<name>A0A3N0Y810_ANAGA</name>
<evidence type="ECO:0000259" key="1">
    <source>
        <dbReference type="Pfam" id="PF18804"/>
    </source>
</evidence>
<dbReference type="OrthoDB" id="8941469at2759"/>
<dbReference type="Pfam" id="PF18758">
    <property type="entry name" value="KDZ"/>
    <property type="match status" value="1"/>
</dbReference>
<dbReference type="InterPro" id="IPR040521">
    <property type="entry name" value="KDZ"/>
</dbReference>
<dbReference type="Proteomes" id="UP000281406">
    <property type="component" value="Unassembled WGS sequence"/>
</dbReference>
<keyword evidence="3" id="KW-1185">Reference proteome</keyword>
<dbReference type="AlphaFoldDB" id="A0A3N0Y810"/>